<evidence type="ECO:0000313" key="1">
    <source>
        <dbReference type="EMBL" id="KAG4306200.1"/>
    </source>
</evidence>
<protein>
    <submittedName>
        <fullName evidence="1">Uncharacterized protein</fullName>
    </submittedName>
</protein>
<sequence length="399" mass="42177">MSDIKETDVFIVSTSRTPLGGFQGVLSTLSAVELGVHAIRSVIAKSGVDVKEVEEVIMGNVISANLGQNPARQCSIGAGLPAETVCTTVNKVCASGMKAVILGAQSILLKMADVVISGGMESMSNAPFYNTAVRSGWRYGDVQLIDSLLRDGLLDAYNKEPMGVAAEYCALEHNIGREEQDDYAISSYRKAQKAHELNLFKEISPIEVSAGYKKPNIMVEKDEEISKVLNEEKLRIIRPVFKTDGTVTAANASPISDGAAALMLVSGRKLKELGLKPMARIIGCGEASQTPEKFATSPHLAISNALKSCGLSYDDVDYYEINEAFSVVAIANSKLLGLNPDKVNVLGGSVAMGHPLGCSGARIITTLISVLQHYKAKIGVAAICNGGGGASSVVIELIN</sequence>
<organism evidence="1 2">
    <name type="scientific">Pneumocystis oryctolagi</name>
    <dbReference type="NCBI Taxonomy" id="42067"/>
    <lineage>
        <taxon>Eukaryota</taxon>
        <taxon>Fungi</taxon>
        <taxon>Dikarya</taxon>
        <taxon>Ascomycota</taxon>
        <taxon>Taphrinomycotina</taxon>
        <taxon>Pneumocystomycetes</taxon>
        <taxon>Pneumocystaceae</taxon>
        <taxon>Pneumocystis</taxon>
    </lineage>
</organism>
<dbReference type="EMBL" id="JABTEG010000001">
    <property type="protein sequence ID" value="KAG4306200.1"/>
    <property type="molecule type" value="Genomic_DNA"/>
</dbReference>
<gene>
    <name evidence="1" type="ORF">PORY_000188</name>
</gene>
<evidence type="ECO:0000313" key="2">
    <source>
        <dbReference type="Proteomes" id="UP000768646"/>
    </source>
</evidence>
<comment type="caution">
    <text evidence="1">The sequence shown here is derived from an EMBL/GenBank/DDBJ whole genome shotgun (WGS) entry which is preliminary data.</text>
</comment>
<accession>A0ACB7CF98</accession>
<proteinExistence type="predicted"/>
<keyword evidence="2" id="KW-1185">Reference proteome</keyword>
<dbReference type="Proteomes" id="UP000768646">
    <property type="component" value="Unassembled WGS sequence"/>
</dbReference>
<reference evidence="1 2" key="1">
    <citation type="journal article" date="2021" name="Commun. Biol.">
        <title>Genomic insights into the host specific adaptation of the Pneumocystis genus.</title>
        <authorList>
            <person name="Cisse O.H."/>
            <person name="Ma L."/>
            <person name="Dekker J.P."/>
            <person name="Khil P.P."/>
            <person name="Youn J.-H."/>
            <person name="Brenchley J.M."/>
            <person name="Blair R."/>
            <person name="Pahar B."/>
            <person name="Chabe M."/>
            <person name="Van Rompay K.K.A."/>
            <person name="Keesler R."/>
            <person name="Sukura A."/>
            <person name="Hirsch V."/>
            <person name="Kutty G."/>
            <person name="Liu Y."/>
            <person name="Peng L."/>
            <person name="Chen J."/>
            <person name="Song J."/>
            <person name="Weissenbacher-Lang C."/>
            <person name="Xu J."/>
            <person name="Upham N.S."/>
            <person name="Stajich J.E."/>
            <person name="Cuomo C.A."/>
            <person name="Cushion M.T."/>
            <person name="Kovacs J.A."/>
        </authorList>
    </citation>
    <scope>NUCLEOTIDE SEQUENCE [LARGE SCALE GENOMIC DNA]</scope>
    <source>
        <strain evidence="1 2">RABM</strain>
    </source>
</reference>
<name>A0ACB7CF98_9ASCO</name>